<dbReference type="SUPFAM" id="SSF51905">
    <property type="entry name" value="FAD/NAD(P)-binding domain"/>
    <property type="match status" value="1"/>
</dbReference>
<dbReference type="Gene3D" id="3.50.50.60">
    <property type="entry name" value="FAD/NAD(P)-binding domain"/>
    <property type="match status" value="1"/>
</dbReference>
<protein>
    <submittedName>
        <fullName evidence="1">Tryptophan halogenase</fullName>
        <ecNumber evidence="1">1.14.19.9</ecNumber>
    </submittedName>
</protein>
<dbReference type="EC" id="1.14.19.9" evidence="1"/>
<dbReference type="GO" id="GO:0016491">
    <property type="term" value="F:oxidoreductase activity"/>
    <property type="evidence" value="ECO:0007669"/>
    <property type="project" value="UniProtKB-KW"/>
</dbReference>
<dbReference type="InterPro" id="IPR036188">
    <property type="entry name" value="FAD/NAD-bd_sf"/>
</dbReference>
<name>A0ABX0XLV3_9SPHN</name>
<dbReference type="InterPro" id="IPR033856">
    <property type="entry name" value="Trp_halogen"/>
</dbReference>
<comment type="caution">
    <text evidence="1">The sequence shown here is derived from an EMBL/GenBank/DDBJ whole genome shotgun (WGS) entry which is preliminary data.</text>
</comment>
<dbReference type="InterPro" id="IPR006905">
    <property type="entry name" value="Flavin_halogenase"/>
</dbReference>
<sequence length="518" mass="56530">MDGGGSALTLAAPIDHVVIVGGGTAGWMTAAATAHVLANGRRRITLVESDDIGTIGVGEATIPPIRAFNARIGVDEAGFVAATGATFKLGIEFRGWGDRDGRYLHPFGDPGHDFSGVPFHQVWLKHRHRPDVGPLQRYWMSAVAADDARFDRPRADPSLPISQLNYAYHFDAGLYAAHLRRVAEAGGIRRVEGRVAAVDQHGENGHVTYLRLADGRLIDGDLFIDCSGFRSLLLGGTMAVPFQDWSHWLPCDRAVTVPSARRDPLLPVTRSTARTAGWQWRIPLQHRTGNGLVYSSAHLDEDAAAGMLMAGLDGPALGDPRPLSFRTGRRARFWHRNVVAIGLSAGFLEPLESTSIHLVQSGIQKLLALFPDRGFAPVEVDEYNRLMTAQFDAVRDFVILHYKANGRVGEPFWDALRTMAVPDSLASRINLFREKGRLFRYDDDLFSVASWVAVLTGQGIWPRGHDPLVDSLDDQRVLAALAGLADAYSRTAAAMPAHDRFVDYLRASAPALDTRAAS</sequence>
<organism evidence="1 2">
    <name type="scientific">Sphingomonas jejuensis</name>
    <dbReference type="NCBI Taxonomy" id="904715"/>
    <lineage>
        <taxon>Bacteria</taxon>
        <taxon>Pseudomonadati</taxon>
        <taxon>Pseudomonadota</taxon>
        <taxon>Alphaproteobacteria</taxon>
        <taxon>Sphingomonadales</taxon>
        <taxon>Sphingomonadaceae</taxon>
        <taxon>Sphingomonas</taxon>
    </lineage>
</organism>
<evidence type="ECO:0000313" key="1">
    <source>
        <dbReference type="EMBL" id="NJC34148.1"/>
    </source>
</evidence>
<proteinExistence type="predicted"/>
<dbReference type="PANTHER" id="PTHR43747">
    <property type="entry name" value="FAD-BINDING PROTEIN"/>
    <property type="match status" value="1"/>
</dbReference>
<keyword evidence="1" id="KW-0560">Oxidoreductase</keyword>
<keyword evidence="2" id="KW-1185">Reference proteome</keyword>
<dbReference type="InterPro" id="IPR050816">
    <property type="entry name" value="Flavin-dep_Halogenase_NPB"/>
</dbReference>
<gene>
    <name evidence="1" type="ORF">GGR88_001622</name>
</gene>
<accession>A0ABX0XLV3</accession>
<dbReference type="PANTHER" id="PTHR43747:SF4">
    <property type="entry name" value="FLAVIN-DEPENDENT TRYPTOPHAN HALOGENASE"/>
    <property type="match status" value="1"/>
</dbReference>
<reference evidence="1 2" key="1">
    <citation type="submission" date="2020-03" db="EMBL/GenBank/DDBJ databases">
        <title>Genomic Encyclopedia of Type Strains, Phase IV (KMG-IV): sequencing the most valuable type-strain genomes for metagenomic binning, comparative biology and taxonomic classification.</title>
        <authorList>
            <person name="Goeker M."/>
        </authorList>
    </citation>
    <scope>NUCLEOTIDE SEQUENCE [LARGE SCALE GENOMIC DNA]</scope>
    <source>
        <strain evidence="1 2">DSM 27651</strain>
    </source>
</reference>
<dbReference type="PIRSF" id="PIRSF011396">
    <property type="entry name" value="Trp_halogenase"/>
    <property type="match status" value="1"/>
</dbReference>
<dbReference type="Pfam" id="PF04820">
    <property type="entry name" value="Trp_halogenase"/>
    <property type="match status" value="1"/>
</dbReference>
<evidence type="ECO:0000313" key="2">
    <source>
        <dbReference type="Proteomes" id="UP000734218"/>
    </source>
</evidence>
<dbReference type="RefSeq" id="WP_342449752.1">
    <property type="nucleotide sequence ID" value="NZ_JAATJE010000001.1"/>
</dbReference>
<dbReference type="Proteomes" id="UP000734218">
    <property type="component" value="Unassembled WGS sequence"/>
</dbReference>
<dbReference type="EMBL" id="JAATJE010000001">
    <property type="protein sequence ID" value="NJC34148.1"/>
    <property type="molecule type" value="Genomic_DNA"/>
</dbReference>